<dbReference type="InterPro" id="IPR043203">
    <property type="entry name" value="VGCC_Ca_Na"/>
</dbReference>
<feature type="transmembrane region" description="Helical" evidence="17">
    <location>
        <begin position="1521"/>
        <end position="1539"/>
    </location>
</feature>
<gene>
    <name evidence="22" type="primary">SCN11A</name>
</gene>
<evidence type="ECO:0000256" key="17">
    <source>
        <dbReference type="RuleBase" id="RU361132"/>
    </source>
</evidence>
<dbReference type="FunFam" id="1.10.238.10:FF:000002">
    <property type="entry name" value="Sodium channel protein"/>
    <property type="match status" value="1"/>
</dbReference>
<dbReference type="Gene3D" id="1.20.120.350">
    <property type="entry name" value="Voltage-gated potassium channels. Chain C"/>
    <property type="match status" value="4"/>
</dbReference>
<evidence type="ECO:0000313" key="21">
    <source>
        <dbReference type="Proteomes" id="UP000515140"/>
    </source>
</evidence>
<evidence type="ECO:0000259" key="18">
    <source>
        <dbReference type="Pfam" id="PF00520"/>
    </source>
</evidence>
<evidence type="ECO:0000256" key="9">
    <source>
        <dbReference type="ARBA" id="ARBA00023053"/>
    </source>
</evidence>
<feature type="domain" description="Sodium ion transport-associated" evidence="19">
    <location>
        <begin position="898"/>
        <end position="1127"/>
    </location>
</feature>
<feature type="transmembrane region" description="Helical" evidence="17">
    <location>
        <begin position="719"/>
        <end position="745"/>
    </location>
</feature>
<feature type="domain" description="Ion transport" evidence="18">
    <location>
        <begin position="654"/>
        <end position="887"/>
    </location>
</feature>
<keyword evidence="12" id="KW-1015">Disulfide bond</keyword>
<protein>
    <recommendedName>
        <fullName evidence="17">Sodium channel protein</fullName>
    </recommendedName>
</protein>
<keyword evidence="15 17" id="KW-0407">Ion channel</keyword>
<evidence type="ECO:0000256" key="15">
    <source>
        <dbReference type="ARBA" id="ARBA00023303"/>
    </source>
</evidence>
<feature type="domain" description="Ion transport" evidence="18">
    <location>
        <begin position="1131"/>
        <end position="1404"/>
    </location>
</feature>
<feature type="transmembrane region" description="Helical" evidence="17">
    <location>
        <begin position="262"/>
        <end position="280"/>
    </location>
</feature>
<evidence type="ECO:0000256" key="6">
    <source>
        <dbReference type="ARBA" id="ARBA00022737"/>
    </source>
</evidence>
<dbReference type="FunFam" id="1.20.120.350:FF:000002">
    <property type="entry name" value="Sodium channel protein"/>
    <property type="match status" value="1"/>
</dbReference>
<evidence type="ECO:0000256" key="14">
    <source>
        <dbReference type="ARBA" id="ARBA00023201"/>
    </source>
</evidence>
<feature type="domain" description="Ion transport" evidence="18">
    <location>
        <begin position="1453"/>
        <end position="1726"/>
    </location>
</feature>
<dbReference type="RefSeq" id="XP_020826260.1">
    <property type="nucleotide sequence ID" value="XM_020970601.1"/>
</dbReference>
<feature type="transmembrane region" description="Helical" evidence="17">
    <location>
        <begin position="1172"/>
        <end position="1188"/>
    </location>
</feature>
<organism evidence="21 22">
    <name type="scientific">Phascolarctos cinereus</name>
    <name type="common">Koala</name>
    <dbReference type="NCBI Taxonomy" id="38626"/>
    <lineage>
        <taxon>Eukaryota</taxon>
        <taxon>Metazoa</taxon>
        <taxon>Chordata</taxon>
        <taxon>Craniata</taxon>
        <taxon>Vertebrata</taxon>
        <taxon>Euteleostomi</taxon>
        <taxon>Mammalia</taxon>
        <taxon>Metatheria</taxon>
        <taxon>Diprotodontia</taxon>
        <taxon>Phascolarctidae</taxon>
        <taxon>Phascolarctos</taxon>
    </lineage>
</organism>
<comment type="catalytic activity">
    <reaction evidence="16">
        <text>Na(+)(in) = Na(+)(out)</text>
        <dbReference type="Rhea" id="RHEA:34963"/>
        <dbReference type="ChEBI" id="CHEBI:29101"/>
    </reaction>
</comment>
<keyword evidence="10 17" id="KW-0406">Ion transport</keyword>
<dbReference type="FunCoup" id="A0A6P5IVU5">
    <property type="interactions" value="18"/>
</dbReference>
<keyword evidence="11 17" id="KW-0472">Membrane</keyword>
<dbReference type="Pfam" id="PF06512">
    <property type="entry name" value="Na_trans_assoc"/>
    <property type="match status" value="1"/>
</dbReference>
<dbReference type="PANTHER" id="PTHR10037:SF210">
    <property type="entry name" value="SODIUM CHANNEL PROTEIN TYPE 11 SUBUNIT ALPHA"/>
    <property type="match status" value="1"/>
</dbReference>
<dbReference type="InterPro" id="IPR001696">
    <property type="entry name" value="Na_channel_asu"/>
</dbReference>
<evidence type="ECO:0000256" key="11">
    <source>
        <dbReference type="ARBA" id="ARBA00023136"/>
    </source>
</evidence>
<dbReference type="InterPro" id="IPR005821">
    <property type="entry name" value="Ion_trans_dom"/>
</dbReference>
<keyword evidence="21" id="KW-1185">Reference proteome</keyword>
<dbReference type="FunFam" id="1.10.287.70:FF:000049">
    <property type="entry name" value="Voltage-dependent sodium channel 2"/>
    <property type="match status" value="1"/>
</dbReference>
<comment type="similarity">
    <text evidence="17">Belongs to the sodium channel (TC 1.A.1.10) family.</text>
</comment>
<dbReference type="GO" id="GO:0001518">
    <property type="term" value="C:voltage-gated sodium channel complex"/>
    <property type="evidence" value="ECO:0007669"/>
    <property type="project" value="UniProtKB-UniRule"/>
</dbReference>
<dbReference type="GeneID" id="110197035"/>
<feature type="domain" description="SCN5A-like C-terminal IQ motif" evidence="20">
    <location>
        <begin position="1838"/>
        <end position="1870"/>
    </location>
</feature>
<keyword evidence="3 17" id="KW-0894">Sodium channel</keyword>
<dbReference type="GO" id="GO:0005248">
    <property type="term" value="F:voltage-gated sodium channel activity"/>
    <property type="evidence" value="ECO:0007669"/>
    <property type="project" value="InterPro"/>
</dbReference>
<evidence type="ECO:0000256" key="4">
    <source>
        <dbReference type="ARBA" id="ARBA00022475"/>
    </source>
</evidence>
<feature type="transmembrane region" description="Helical" evidence="17">
    <location>
        <begin position="1690"/>
        <end position="1716"/>
    </location>
</feature>
<name>A0A6P5IVU5_PHACI</name>
<dbReference type="SUPFAM" id="SSF81324">
    <property type="entry name" value="Voltage-gated potassium channels"/>
    <property type="match status" value="4"/>
</dbReference>
<evidence type="ECO:0000256" key="10">
    <source>
        <dbReference type="ARBA" id="ARBA00023065"/>
    </source>
</evidence>
<dbReference type="FunFam" id="1.20.120.350:FF:000065">
    <property type="entry name" value="Sodium channel protein"/>
    <property type="match status" value="1"/>
</dbReference>
<comment type="subcellular location">
    <subcellularLocation>
        <location evidence="1 17">Cell membrane</location>
        <topology evidence="1 17">Multi-pass membrane protein</topology>
    </subcellularLocation>
</comment>
<keyword evidence="7 17" id="KW-0851">Voltage-gated channel</keyword>
<keyword evidence="5 17" id="KW-0812">Transmembrane</keyword>
<evidence type="ECO:0000256" key="3">
    <source>
        <dbReference type="ARBA" id="ARBA00022461"/>
    </source>
</evidence>
<dbReference type="Gene3D" id="1.10.287.70">
    <property type="match status" value="4"/>
</dbReference>
<dbReference type="FunFam" id="1.10.287.70:FF:000001">
    <property type="entry name" value="Sodium channel protein"/>
    <property type="match status" value="1"/>
</dbReference>
<dbReference type="Pfam" id="PF00520">
    <property type="entry name" value="Ion_trans"/>
    <property type="match status" value="4"/>
</dbReference>
<dbReference type="GO" id="GO:0086010">
    <property type="term" value="P:membrane depolarization during action potential"/>
    <property type="evidence" value="ECO:0007669"/>
    <property type="project" value="TreeGrafter"/>
</dbReference>
<reference evidence="22" key="1">
    <citation type="submission" date="2025-08" db="UniProtKB">
        <authorList>
            <consortium name="RefSeq"/>
        </authorList>
    </citation>
    <scope>IDENTIFICATION</scope>
    <source>
        <tissue evidence="22">Spleen</tissue>
    </source>
</reference>
<dbReference type="CTD" id="11280"/>
<dbReference type="Pfam" id="PF24609">
    <property type="entry name" value="IQ_SCN5A_C"/>
    <property type="match status" value="1"/>
</dbReference>
<dbReference type="CDD" id="cd13433">
    <property type="entry name" value="Na_channel_gate"/>
    <property type="match status" value="1"/>
</dbReference>
<evidence type="ECO:0000256" key="1">
    <source>
        <dbReference type="ARBA" id="ARBA00004651"/>
    </source>
</evidence>
<keyword evidence="9 17" id="KW-0915">Sodium</keyword>
<keyword evidence="13" id="KW-0325">Glycoprotein</keyword>
<evidence type="ECO:0000256" key="12">
    <source>
        <dbReference type="ARBA" id="ARBA00023157"/>
    </source>
</evidence>
<feature type="transmembrane region" description="Helical" evidence="17">
    <location>
        <begin position="1445"/>
        <end position="1470"/>
    </location>
</feature>
<evidence type="ECO:0000256" key="5">
    <source>
        <dbReference type="ARBA" id="ARBA00022692"/>
    </source>
</evidence>
<keyword evidence="2 17" id="KW-0813">Transport</keyword>
<dbReference type="InterPro" id="IPR058542">
    <property type="entry name" value="IQ_SCN5A_C"/>
</dbReference>
<feature type="transmembrane region" description="Helical" evidence="17">
    <location>
        <begin position="654"/>
        <end position="672"/>
    </location>
</feature>
<dbReference type="FunFam" id="1.20.120.350:FF:000075">
    <property type="entry name" value="Sodium channel protein"/>
    <property type="match status" value="1"/>
</dbReference>
<keyword evidence="6" id="KW-0677">Repeat</keyword>
<feature type="transmembrane region" description="Helical" evidence="17">
    <location>
        <begin position="1576"/>
        <end position="1604"/>
    </location>
</feature>
<dbReference type="Gene3D" id="1.20.5.1190">
    <property type="entry name" value="iswi atpase"/>
    <property type="match status" value="1"/>
</dbReference>
<feature type="transmembrane region" description="Helical" evidence="17">
    <location>
        <begin position="193"/>
        <end position="211"/>
    </location>
</feature>
<keyword evidence="4" id="KW-1003">Cell membrane</keyword>
<evidence type="ECO:0000256" key="8">
    <source>
        <dbReference type="ARBA" id="ARBA00022989"/>
    </source>
</evidence>
<comment type="caution">
    <text evidence="17">Lacks conserved residue(s) required for the propagation of feature annotation.</text>
</comment>
<dbReference type="PRINTS" id="PR00170">
    <property type="entry name" value="NACHANNEL"/>
</dbReference>
<keyword evidence="14 17" id="KW-0739">Sodium transport</keyword>
<evidence type="ECO:0000256" key="16">
    <source>
        <dbReference type="ARBA" id="ARBA00036239"/>
    </source>
</evidence>
<feature type="transmembrane region" description="Helical" evidence="17">
    <location>
        <begin position="776"/>
        <end position="800"/>
    </location>
</feature>
<feature type="transmembrane region" description="Helical" evidence="17">
    <location>
        <begin position="223"/>
        <end position="242"/>
    </location>
</feature>
<accession>A0A6P5IVU5</accession>
<evidence type="ECO:0000259" key="19">
    <source>
        <dbReference type="Pfam" id="PF06512"/>
    </source>
</evidence>
<evidence type="ECO:0000313" key="22">
    <source>
        <dbReference type="RefSeq" id="XP_020826260.1"/>
    </source>
</evidence>
<evidence type="ECO:0000256" key="2">
    <source>
        <dbReference type="ARBA" id="ARBA00022448"/>
    </source>
</evidence>
<feature type="transmembrane region" description="Helical" evidence="17">
    <location>
        <begin position="448"/>
        <end position="469"/>
    </location>
</feature>
<feature type="transmembrane region" description="Helical" evidence="17">
    <location>
        <begin position="1133"/>
        <end position="1151"/>
    </location>
</feature>
<feature type="transmembrane region" description="Helical" evidence="17">
    <location>
        <begin position="1194"/>
        <end position="1215"/>
    </location>
</feature>
<feature type="transmembrane region" description="Helical" evidence="17">
    <location>
        <begin position="684"/>
        <end position="707"/>
    </location>
</feature>
<feature type="transmembrane region" description="Helical" evidence="17">
    <location>
        <begin position="1249"/>
        <end position="1275"/>
    </location>
</feature>
<feature type="transmembrane region" description="Helical" evidence="17">
    <location>
        <begin position="1371"/>
        <end position="1395"/>
    </location>
</feature>
<feature type="transmembrane region" description="Helical" evidence="17">
    <location>
        <begin position="1490"/>
        <end position="1509"/>
    </location>
</feature>
<evidence type="ECO:0000256" key="7">
    <source>
        <dbReference type="ARBA" id="ARBA00022882"/>
    </source>
</evidence>
<feature type="transmembrane region" description="Helical" evidence="17">
    <location>
        <begin position="318"/>
        <end position="338"/>
    </location>
</feature>
<dbReference type="InParanoid" id="A0A6P5IVU5"/>
<keyword evidence="8 17" id="KW-1133">Transmembrane helix</keyword>
<feature type="domain" description="Ion transport" evidence="18">
    <location>
        <begin position="191"/>
        <end position="486"/>
    </location>
</feature>
<feature type="transmembrane region" description="Helical" evidence="17">
    <location>
        <begin position="292"/>
        <end position="312"/>
    </location>
</feature>
<feature type="transmembrane region" description="Helical" evidence="17">
    <location>
        <begin position="853"/>
        <end position="880"/>
    </location>
</feature>
<comment type="function">
    <text evidence="17">Mediates the voltage-dependent sodium ion permeability of excitable membranes. Assuming opened or closed conformations in response to the voltage difference across the membrane, the protein forms a sodium-selective channel through which Na(+) ions may pass in accordance with their electrochemical gradient.</text>
</comment>
<dbReference type="InterPro" id="IPR010526">
    <property type="entry name" value="Na_trans_assoc_dom"/>
</dbReference>
<evidence type="ECO:0000256" key="13">
    <source>
        <dbReference type="ARBA" id="ARBA00023180"/>
    </source>
</evidence>
<dbReference type="GO" id="GO:0019228">
    <property type="term" value="P:neuronal action potential"/>
    <property type="evidence" value="ECO:0007669"/>
    <property type="project" value="TreeGrafter"/>
</dbReference>
<dbReference type="FunFam" id="1.20.120.350:FF:000003">
    <property type="entry name" value="Voltage-dependent sodium channel"/>
    <property type="match status" value="1"/>
</dbReference>
<dbReference type="PANTHER" id="PTHR10037">
    <property type="entry name" value="VOLTAGE-GATED CATION CHANNEL CALCIUM AND SODIUM"/>
    <property type="match status" value="1"/>
</dbReference>
<dbReference type="InterPro" id="IPR027359">
    <property type="entry name" value="Volt_channel_dom_sf"/>
</dbReference>
<evidence type="ECO:0000259" key="20">
    <source>
        <dbReference type="Pfam" id="PF24609"/>
    </source>
</evidence>
<sequence>MIPQYKSLSTPPKRGLQAPSERQLAQLRGASQLSSWEASLGRPWAAEDTGKGPGESLLTRIQIEEKMACPVIFPDARNFHLFTPDSLAMIEKLIAAEKLKKSAQDSSVFEASPRPQLDLKVSRKLPKIYGDIPPEVVGKPLEDLDPFYVNHKTFMVLNKKRIIHRFSAKPALFILGPFNPIRRLAVGISVHSLFSMFIICTVIVNCVFMAANSLVSSRPSSGIAGHVFTAIYIFEALIKILARGLFLDEFTYLRDPWNWLDFIVIMLAFLSYGISTLDSVSALRTFRVLRALKAISVISGLKVIVGALLRSVKKLVDVMILTIFCLSIFALVGQQFFMGSLRYRCISRSCLSIVNEPFEAENCTFLKDDADFLENCTENKNEGSTEKRLCGTWMGNRSCCPEFICCKTKISPDFNFTNFDHFGWAFLSMFRVMTQDSWERLYQQTLRAVGPFAVVFFVVVIFLGSFYLINLTLAVVTMSYEEQNKNVAAETEAKEKMFREALQLLKQEQETLVAMGIDRSSLNSLETSSISCQKRSLFSNKRRSFLVGNSEQEQAALSDPDDGVQTKQQLLNQTKRLSQNLSVDYWDDRGNTFQRQRALSAVSIVTITMQEYEKSQQKCLPCQKNFVSKYCIWECCPLWLHIKRTVELIIMDPFADLAITICIIVNTVFMAMEHCGKGKDFEKMLNIGNYVFTGIFVAEMFFKIIALDPYYYFLRPWNIFDGIIVVLSLVEIIISSSITSNLSILRSLRLLRVFKLAKSWPTLNTLIKIIGHSVGALGNLTLVLAIIVFIFSVVGMQLFGTTFNDTVSRSNSTGLQRRRWHMGDFFHSFLVVFRILCGEWIDNMWECMRESPHMLCILVFLLILVIGNLVVLNLFIALLLNSFSREERGGNGAGEVRKTKLQLAFDRFHRAFHFVKRAIWQFCSSSFKKQRFRKPKDVSKKQKAQNKDIIPLESGINREQANHEKFCPQDETSPPGFTGLGCIQENLNARHPSLVKAPLAEGEEDEDSESLDEDEPQDFMETEFCKQEEKECMSPGAVSGEVDVFSEDGTEWTAQKLKEKFDTISYLSNCSTIDLKDLNLLIPEMIPEKGPERCLPKVCNKCFPCFALNVRKSPGILWLKLRITCYRIVKHNWFESFIIFMILLSSGALIFEDCHLPSKPTIKKLLEFTDRVFTYIFILEMFLKWVAYGFRKYFTNAWCFLDFIIVNVSIISLIADNSTTPLSFNVKSLRTLRALRPLRALSQFEGMRVVVNALVGAIPAILNVLLVCLIFWLIFCMLGVNLFAGKFGKCINQNKKETINYTIISNLSLCRIDIHPDVCWTNAKVNFDNVGIGYLALLQVATFKGWMDIMYAAVDSRGEKQQPNFEANKAAYLYFVVFIIFGSFFTLNLFIGVIIDNFNQQQKKLGGQDIFMTEEQKKYYNAMKKLGSKKPQKPIPRPLNKCQAFVFDVVTSQAFDIFIITLICLNMITMMAETDSPEGPNIQKAHLLDTLNLVFVVIFTVECLLKIFALRQFYFANGWNLFDCVVVVLSIVSLIVSVLESSKAIPFPPVLFRVIRLARIGRILRLVRAAKGIRTLLFALMMSLPSLFNIGLLLFLVMFIYAIIGMTNFSQVKYEAGIDDMFNFRTFGNSMLCLFQITTSAGWDALLSPMLSSKYSCCNPENACNSETCNPESSCPKNDAKPDSDCVSSVMAITFFVSYIIISFLIVVNMYIAVILENFNTATEESEDPLSEDDFDIFYETWEKFDPEATQFIKYSALSDFADALPEPLRVAKPNRNQLLLMDLPMVSGNRLHCMDILFAFTTRVLGDSEGMDCLKSQMEEKFMEANPNKKLYEPIVTTTKRMEEERCAAIIQKAYRLHLMKSNAKKTSSLTPQMVCNGAIGNLEVPDGKIHFD</sequence>
<dbReference type="InterPro" id="IPR044564">
    <property type="entry name" value="Na_chnl_inactivation_gate"/>
</dbReference>
<dbReference type="Proteomes" id="UP000515140">
    <property type="component" value="Unplaced"/>
</dbReference>
<dbReference type="Gene3D" id="1.10.238.10">
    <property type="entry name" value="EF-hand"/>
    <property type="match status" value="1"/>
</dbReference>
<proteinExistence type="inferred from homology"/>